<reference evidence="4" key="2">
    <citation type="submission" date="2020-10" db="UniProtKB">
        <authorList>
            <consortium name="WormBaseParasite"/>
        </authorList>
    </citation>
    <scope>IDENTIFICATION</scope>
</reference>
<accession>A0A7E4UVN7</accession>
<keyword evidence="1" id="KW-0175">Coiled coil</keyword>
<evidence type="ECO:0000313" key="3">
    <source>
        <dbReference type="Proteomes" id="UP000492821"/>
    </source>
</evidence>
<dbReference type="Proteomes" id="UP000492821">
    <property type="component" value="Unassembled WGS sequence"/>
</dbReference>
<keyword evidence="3" id="KW-1185">Reference proteome</keyword>
<evidence type="ECO:0000256" key="2">
    <source>
        <dbReference type="SAM" id="MobiDB-lite"/>
    </source>
</evidence>
<feature type="coiled-coil region" evidence="1">
    <location>
        <begin position="409"/>
        <end position="527"/>
    </location>
</feature>
<proteinExistence type="predicted"/>
<dbReference type="WBParaSite" id="Pan_g13390.t2">
    <property type="protein sequence ID" value="Pan_g13390.t2"/>
    <property type="gene ID" value="Pan_g13390"/>
</dbReference>
<dbReference type="PANTHER" id="PTHR23159:SF31">
    <property type="entry name" value="CENTROSOME-ASSOCIATED PROTEIN CEP250 ISOFORM X1"/>
    <property type="match status" value="1"/>
</dbReference>
<dbReference type="PANTHER" id="PTHR23159">
    <property type="entry name" value="CENTROSOMAL PROTEIN 2"/>
    <property type="match status" value="1"/>
</dbReference>
<organism evidence="3 4">
    <name type="scientific">Panagrellus redivivus</name>
    <name type="common">Microworm</name>
    <dbReference type="NCBI Taxonomy" id="6233"/>
    <lineage>
        <taxon>Eukaryota</taxon>
        <taxon>Metazoa</taxon>
        <taxon>Ecdysozoa</taxon>
        <taxon>Nematoda</taxon>
        <taxon>Chromadorea</taxon>
        <taxon>Rhabditida</taxon>
        <taxon>Tylenchina</taxon>
        <taxon>Panagrolaimomorpha</taxon>
        <taxon>Panagrolaimoidea</taxon>
        <taxon>Panagrolaimidae</taxon>
        <taxon>Panagrellus</taxon>
    </lineage>
</organism>
<name>A0A7E4UVN7_PANRE</name>
<dbReference type="SUPFAM" id="SSF57997">
    <property type="entry name" value="Tropomyosin"/>
    <property type="match status" value="1"/>
</dbReference>
<sequence length="808" mass="92612">MQHPSRHAMSSGTDDLSGISDFNESVNSHLARLLVNNQIHDSTTVMMENLKSENFLLRRQLPKLRDAKGHDVTNRMLLLCQANDEKDAKIERLEAQLCEERQRHESIRQEHYRKANELEGRLKDFTSRIDDSTTMNSVDIVSVHHGVEEMKSDLMNEQINQLEADVVHYQEEAENAKAEVARLKERLEDMEQEQTEGASDLEDRYANALTEIERLKADLEGRDRQIERLRRHTNQPNSDKSTPTERLMDDLRRIDIEWEQNSTLKAEIEKLLDKLDNDETYSERCEKLGRDRASLEHELHNLSDVSISTNADFDIDDNGTKTANIENSRRFHVVSNRMVERLRSLLALLAKILVNFNTGDPAVNKILESSKRDIEADFVELTSALGKLTDKDATLRDSIDASEIEECVTPRADENITALKQRMNSLEENLKSELAKKQELTEANQKFTLRMKEATDEKKTLTDELEQLGRAYEDLEQAYQDQEGVIQDLEDEKKMSFKTLTDAKEKYEDVSQELEQVLSELERYKEMSAHYKLTIKQREEAIKMYEAELDHYHGREAQYDEQDRQLEKVFKKFEILKQGGFIAPDAPGHKQQDTVMKLASKVSRLKRIAAESNENSNAVTKYIDDILSALLGKTDIKKIKCPNLVHPEPHSALMDFIANNTEQVAEKIEASEKMLSKKLAEIRIALGTDETSLKSDISLQGVVANTSSDIANEVKKCVKQADTLVRLVKHYELEHGDLKNTVMFEALTDKSREVRNNLHRLSKAMEQRRSRAGSATGQPVSQQLGHIYNVLNFGNDENRAQKPLKATR</sequence>
<dbReference type="Gene3D" id="1.20.1480.30">
    <property type="entry name" value="Designed four-helix bundle protein"/>
    <property type="match status" value="1"/>
</dbReference>
<evidence type="ECO:0000313" key="4">
    <source>
        <dbReference type="WBParaSite" id="Pan_g13390.t2"/>
    </source>
</evidence>
<protein>
    <submittedName>
        <fullName evidence="4">PACT_coil_coil domain-containing protein</fullName>
    </submittedName>
</protein>
<feature type="region of interest" description="Disordered" evidence="2">
    <location>
        <begin position="227"/>
        <end position="246"/>
    </location>
</feature>
<dbReference type="AlphaFoldDB" id="A0A7E4UVN7"/>
<reference evidence="3" key="1">
    <citation type="journal article" date="2013" name="Genetics">
        <title>The draft genome and transcriptome of Panagrellus redivivus are shaped by the harsh demands of a free-living lifestyle.</title>
        <authorList>
            <person name="Srinivasan J."/>
            <person name="Dillman A.R."/>
            <person name="Macchietto M.G."/>
            <person name="Heikkinen L."/>
            <person name="Lakso M."/>
            <person name="Fracchia K.M."/>
            <person name="Antoshechkin I."/>
            <person name="Mortazavi A."/>
            <person name="Wong G."/>
            <person name="Sternberg P.W."/>
        </authorList>
    </citation>
    <scope>NUCLEOTIDE SEQUENCE [LARGE SCALE GENOMIC DNA]</scope>
    <source>
        <strain evidence="3">MT8872</strain>
    </source>
</reference>
<evidence type="ECO:0000256" key="1">
    <source>
        <dbReference type="SAM" id="Coils"/>
    </source>
</evidence>